<protein>
    <submittedName>
        <fullName evidence="13">Delta-9 acyl-phospholipid desaturase</fullName>
        <ecNumber evidence="13">1.14.19.1</ecNumber>
    </submittedName>
</protein>
<feature type="transmembrane region" description="Helical" evidence="11">
    <location>
        <begin position="61"/>
        <end position="85"/>
    </location>
</feature>
<sequence>MSSESTESTFQRIDAGPPARPDIAPDLKTPLEQILLLLFLAVPLLAVALAVPVAWGHGLGWHDIVIGGVMYLISGFGITVGYHRLFTHGSFKASRPLRIGLALAGSLAVEMSVTDWVAAHRRHHKYSDAAADPHSPWRFGRSAVGVTRGFLHAHVGWLFNRHRTCPKRFCPDLLADRDVAAVAAAFPWCVAASVLIPPVAGGLWSMSWTGALTALFWGSLVRIALLHHVTFSINSICHLIGERPFTTRDQSRNVWWLAVPSLGESWHNLHHADPTSARHGVLPGQVDPSAALIRWFERLGWAHDVRWPTAERIAARRACAAEQAR</sequence>
<feature type="domain" description="Fatty acid desaturase" evidence="12">
    <location>
        <begin position="64"/>
        <end position="275"/>
    </location>
</feature>
<evidence type="ECO:0000313" key="13">
    <source>
        <dbReference type="EMBL" id="KJE25186.1"/>
    </source>
</evidence>
<evidence type="ECO:0000256" key="9">
    <source>
        <dbReference type="ARBA" id="ARBA00023136"/>
    </source>
</evidence>
<dbReference type="Proteomes" id="UP000032545">
    <property type="component" value="Unassembled WGS sequence"/>
</dbReference>
<keyword evidence="9 11" id="KW-0472">Membrane</keyword>
<dbReference type="GO" id="GO:0016020">
    <property type="term" value="C:membrane"/>
    <property type="evidence" value="ECO:0007669"/>
    <property type="project" value="UniProtKB-SubCell"/>
</dbReference>
<evidence type="ECO:0000256" key="6">
    <source>
        <dbReference type="ARBA" id="ARBA00023002"/>
    </source>
</evidence>
<evidence type="ECO:0000256" key="7">
    <source>
        <dbReference type="ARBA" id="ARBA00023004"/>
    </source>
</evidence>
<keyword evidence="7" id="KW-0408">Iron</keyword>
<dbReference type="GO" id="GO:0004768">
    <property type="term" value="F:stearoyl-CoA 9-desaturase activity"/>
    <property type="evidence" value="ECO:0007669"/>
    <property type="project" value="UniProtKB-EC"/>
</dbReference>
<dbReference type="AlphaFoldDB" id="A0A0D8BM34"/>
<dbReference type="Pfam" id="PF00487">
    <property type="entry name" value="FA_desaturase"/>
    <property type="match status" value="1"/>
</dbReference>
<feature type="transmembrane region" description="Helical" evidence="11">
    <location>
        <begin position="206"/>
        <end position="225"/>
    </location>
</feature>
<dbReference type="EMBL" id="JYFN01000002">
    <property type="protein sequence ID" value="KJE25186.1"/>
    <property type="molecule type" value="Genomic_DNA"/>
</dbReference>
<keyword evidence="4" id="KW-0276">Fatty acid metabolism</keyword>
<comment type="caution">
    <text evidence="13">The sequence shown here is derived from an EMBL/GenBank/DDBJ whole genome shotgun (WGS) entry which is preliminary data.</text>
</comment>
<evidence type="ECO:0000256" key="8">
    <source>
        <dbReference type="ARBA" id="ARBA00023098"/>
    </source>
</evidence>
<evidence type="ECO:0000259" key="12">
    <source>
        <dbReference type="Pfam" id="PF00487"/>
    </source>
</evidence>
<evidence type="ECO:0000256" key="1">
    <source>
        <dbReference type="ARBA" id="ARBA00004141"/>
    </source>
</evidence>
<dbReference type="PANTHER" id="PTHR11351">
    <property type="entry name" value="ACYL-COA DESATURASE"/>
    <property type="match status" value="1"/>
</dbReference>
<evidence type="ECO:0000256" key="2">
    <source>
        <dbReference type="ARBA" id="ARBA00008749"/>
    </source>
</evidence>
<dbReference type="EC" id="1.14.19.1" evidence="13"/>
<keyword evidence="14" id="KW-1185">Reference proteome</keyword>
<evidence type="ECO:0000256" key="4">
    <source>
        <dbReference type="ARBA" id="ARBA00022832"/>
    </source>
</evidence>
<accession>A0A0D8BM34</accession>
<dbReference type="PANTHER" id="PTHR11351:SF3">
    <property type="entry name" value="BLL4393 PROTEIN"/>
    <property type="match status" value="1"/>
</dbReference>
<dbReference type="OrthoDB" id="19906at2"/>
<dbReference type="GO" id="GO:0006631">
    <property type="term" value="P:fatty acid metabolic process"/>
    <property type="evidence" value="ECO:0007669"/>
    <property type="project" value="UniProtKB-KW"/>
</dbReference>
<gene>
    <name evidence="13" type="ORF">FF36_00319</name>
</gene>
<reference evidence="14" key="1">
    <citation type="submission" date="2015-02" db="EMBL/GenBank/DDBJ databases">
        <title>Draft Genome of Frankia sp. CpI1-S.</title>
        <authorList>
            <person name="Oshone R.T."/>
            <person name="Ngom M."/>
            <person name="Ghodhbane-Gtari F."/>
            <person name="Gtari M."/>
            <person name="Morris K."/>
            <person name="Thomas K."/>
            <person name="Sen A."/>
            <person name="Tisa L.S."/>
        </authorList>
    </citation>
    <scope>NUCLEOTIDE SEQUENCE [LARGE SCALE GENOMIC DNA]</scope>
    <source>
        <strain evidence="14">CpI1-S</strain>
    </source>
</reference>
<keyword evidence="5 11" id="KW-1133">Transmembrane helix</keyword>
<evidence type="ECO:0000256" key="5">
    <source>
        <dbReference type="ARBA" id="ARBA00022989"/>
    </source>
</evidence>
<reference evidence="13 14" key="2">
    <citation type="journal article" date="2016" name="Genome Announc.">
        <title>Permanent Draft Genome Sequences for Two Variants of Frankia sp. Strain CpI1, the First Frankia Strain Isolated from Root Nodules of Comptonia peregrina.</title>
        <authorList>
            <person name="Oshone R."/>
            <person name="Hurst S.G.IV."/>
            <person name="Abebe-Akele F."/>
            <person name="Simpson S."/>
            <person name="Morris K."/>
            <person name="Thomas W.K."/>
            <person name="Tisa L.S."/>
        </authorList>
    </citation>
    <scope>NUCLEOTIDE SEQUENCE [LARGE SCALE GENOMIC DNA]</scope>
    <source>
        <strain evidence="14">CpI1-S</strain>
    </source>
</reference>
<evidence type="ECO:0000256" key="11">
    <source>
        <dbReference type="SAM" id="Phobius"/>
    </source>
</evidence>
<dbReference type="PRINTS" id="PR00075">
    <property type="entry name" value="FACDDSATRASE"/>
</dbReference>
<dbReference type="RefSeq" id="WP_082121588.1">
    <property type="nucleotide sequence ID" value="NZ_JYFN01000002.1"/>
</dbReference>
<feature type="transmembrane region" description="Helical" evidence="11">
    <location>
        <begin position="179"/>
        <end position="200"/>
    </location>
</feature>
<dbReference type="CDD" id="cd03505">
    <property type="entry name" value="Delta9-FADS-like"/>
    <property type="match status" value="1"/>
</dbReference>
<name>A0A0D8BM34_9ACTN</name>
<dbReference type="PATRIC" id="fig|1502723.3.peg.358"/>
<dbReference type="InterPro" id="IPR005804">
    <property type="entry name" value="FA_desaturase_dom"/>
</dbReference>
<keyword evidence="8" id="KW-0443">Lipid metabolism</keyword>
<comment type="subcellular location">
    <subcellularLocation>
        <location evidence="1">Membrane</location>
        <topology evidence="1">Multi-pass membrane protein</topology>
    </subcellularLocation>
</comment>
<dbReference type="InterPro" id="IPR015876">
    <property type="entry name" value="Acyl-CoA_DS"/>
</dbReference>
<keyword evidence="6 13" id="KW-0560">Oxidoreductase</keyword>
<proteinExistence type="inferred from homology"/>
<keyword evidence="3 11" id="KW-0812">Transmembrane</keyword>
<evidence type="ECO:0000256" key="10">
    <source>
        <dbReference type="SAM" id="MobiDB-lite"/>
    </source>
</evidence>
<comment type="similarity">
    <text evidence="2">Belongs to the fatty acid desaturase type 2 family.</text>
</comment>
<feature type="transmembrane region" description="Helical" evidence="11">
    <location>
        <begin position="34"/>
        <end position="55"/>
    </location>
</feature>
<evidence type="ECO:0000256" key="3">
    <source>
        <dbReference type="ARBA" id="ARBA00022692"/>
    </source>
</evidence>
<evidence type="ECO:0000313" key="14">
    <source>
        <dbReference type="Proteomes" id="UP000032545"/>
    </source>
</evidence>
<feature type="region of interest" description="Disordered" evidence="10">
    <location>
        <begin position="1"/>
        <end position="20"/>
    </location>
</feature>
<organism evidence="13 14">
    <name type="scientific">Frankia torreyi</name>
    <dbReference type="NCBI Taxonomy" id="1856"/>
    <lineage>
        <taxon>Bacteria</taxon>
        <taxon>Bacillati</taxon>
        <taxon>Actinomycetota</taxon>
        <taxon>Actinomycetes</taxon>
        <taxon>Frankiales</taxon>
        <taxon>Frankiaceae</taxon>
        <taxon>Frankia</taxon>
    </lineage>
</organism>
<feature type="compositionally biased region" description="Polar residues" evidence="10">
    <location>
        <begin position="1"/>
        <end position="11"/>
    </location>
</feature>